<evidence type="ECO:0000256" key="3">
    <source>
        <dbReference type="ARBA" id="ARBA00023172"/>
    </source>
</evidence>
<dbReference type="PROSITE" id="PS51898">
    <property type="entry name" value="TYR_RECOMBINASE"/>
    <property type="match status" value="1"/>
</dbReference>
<dbReference type="PANTHER" id="PTHR30349:SF64">
    <property type="entry name" value="PROPHAGE INTEGRASE INTD-RELATED"/>
    <property type="match status" value="1"/>
</dbReference>
<dbReference type="GO" id="GO:0003677">
    <property type="term" value="F:DNA binding"/>
    <property type="evidence" value="ECO:0007669"/>
    <property type="project" value="UniProtKB-UniRule"/>
</dbReference>
<dbReference type="InterPro" id="IPR011010">
    <property type="entry name" value="DNA_brk_join_enz"/>
</dbReference>
<evidence type="ECO:0000256" key="4">
    <source>
        <dbReference type="PROSITE-ProRule" id="PRU01248"/>
    </source>
</evidence>
<organism evidence="7 8">
    <name type="scientific">Eubacterium callanderi</name>
    <dbReference type="NCBI Taxonomy" id="53442"/>
    <lineage>
        <taxon>Bacteria</taxon>
        <taxon>Bacillati</taxon>
        <taxon>Bacillota</taxon>
        <taxon>Clostridia</taxon>
        <taxon>Eubacteriales</taxon>
        <taxon>Eubacteriaceae</taxon>
        <taxon>Eubacterium</taxon>
    </lineage>
</organism>
<evidence type="ECO:0000256" key="2">
    <source>
        <dbReference type="ARBA" id="ARBA00023125"/>
    </source>
</evidence>
<comment type="similarity">
    <text evidence="1">Belongs to the 'phage' integrase family.</text>
</comment>
<evidence type="ECO:0000256" key="1">
    <source>
        <dbReference type="ARBA" id="ARBA00008857"/>
    </source>
</evidence>
<dbReference type="CDD" id="cd01189">
    <property type="entry name" value="INT_ICEBs1_C_like"/>
    <property type="match status" value="1"/>
</dbReference>
<comment type="caution">
    <text evidence="7">The sequence shown here is derived from an EMBL/GenBank/DDBJ whole genome shotgun (WGS) entry which is preliminary data.</text>
</comment>
<dbReference type="PROSITE" id="PS51900">
    <property type="entry name" value="CB"/>
    <property type="match status" value="1"/>
</dbReference>
<dbReference type="Pfam" id="PF13102">
    <property type="entry name" value="Phage_int_SAM_5"/>
    <property type="match status" value="1"/>
</dbReference>
<evidence type="ECO:0000259" key="5">
    <source>
        <dbReference type="PROSITE" id="PS51898"/>
    </source>
</evidence>
<name>A0A853JKY2_9FIRM</name>
<dbReference type="Pfam" id="PF00589">
    <property type="entry name" value="Phage_integrase"/>
    <property type="match status" value="1"/>
</dbReference>
<dbReference type="InterPro" id="IPR010998">
    <property type="entry name" value="Integrase_recombinase_N"/>
</dbReference>
<evidence type="ECO:0000259" key="6">
    <source>
        <dbReference type="PROSITE" id="PS51900"/>
    </source>
</evidence>
<dbReference type="Proteomes" id="UP000586254">
    <property type="component" value="Unassembled WGS sequence"/>
</dbReference>
<dbReference type="InterPro" id="IPR013762">
    <property type="entry name" value="Integrase-like_cat_sf"/>
</dbReference>
<reference evidence="7 8" key="1">
    <citation type="submission" date="2020-07" db="EMBL/GenBank/DDBJ databases">
        <title>Organ Donor 1.</title>
        <authorList>
            <person name="Marsh A.J."/>
            <person name="Azcarate-Peril M.A."/>
        </authorList>
    </citation>
    <scope>NUCLEOTIDE SEQUENCE [LARGE SCALE GENOMIC DNA]</scope>
    <source>
        <strain evidence="7 8">AMC0717</strain>
    </source>
</reference>
<feature type="domain" description="Tyr recombinase" evidence="5">
    <location>
        <begin position="130"/>
        <end position="329"/>
    </location>
</feature>
<dbReference type="EMBL" id="JACCKS010000007">
    <property type="protein sequence ID" value="NZA38023.1"/>
    <property type="molecule type" value="Genomic_DNA"/>
</dbReference>
<gene>
    <name evidence="7" type="ORF">H0N91_07675</name>
</gene>
<protein>
    <submittedName>
        <fullName evidence="7">Site-specific integrase</fullName>
    </submittedName>
</protein>
<dbReference type="GO" id="GO:0006310">
    <property type="term" value="P:DNA recombination"/>
    <property type="evidence" value="ECO:0007669"/>
    <property type="project" value="UniProtKB-KW"/>
</dbReference>
<dbReference type="SUPFAM" id="SSF56349">
    <property type="entry name" value="DNA breaking-rejoining enzymes"/>
    <property type="match status" value="1"/>
</dbReference>
<dbReference type="PANTHER" id="PTHR30349">
    <property type="entry name" value="PHAGE INTEGRASE-RELATED"/>
    <property type="match status" value="1"/>
</dbReference>
<dbReference type="InterPro" id="IPR002104">
    <property type="entry name" value="Integrase_catalytic"/>
</dbReference>
<keyword evidence="3" id="KW-0233">DNA recombination</keyword>
<dbReference type="AlphaFoldDB" id="A0A853JKY2"/>
<evidence type="ECO:0000313" key="8">
    <source>
        <dbReference type="Proteomes" id="UP000586254"/>
    </source>
</evidence>
<dbReference type="Gene3D" id="1.10.443.10">
    <property type="entry name" value="Intergrase catalytic core"/>
    <property type="match status" value="1"/>
</dbReference>
<evidence type="ECO:0000313" key="7">
    <source>
        <dbReference type="EMBL" id="NZA38023.1"/>
    </source>
</evidence>
<keyword evidence="2 4" id="KW-0238">DNA-binding</keyword>
<feature type="domain" description="Core-binding (CB)" evidence="6">
    <location>
        <begin position="21"/>
        <end position="106"/>
    </location>
</feature>
<sequence length="359" mass="41567">MKRMIIRLITIVRNAVFGPKILMRNLLENWLKEKEKEGRVKPKTLENYRRQVFVHLIPMLGEYEVQEITTEVLQDFVLYLEEENGLNPTTVKNIFGRLATVLNKAHKEGIIIENPCTDVVLPKASARTGKALSRLEQDKLEKVLNNDEGSKTLAVYIALHSGLRISEITALKWKDIDMENEFIYVRHSFQRISQQMTDGTNKSSLLLGKPKSVKSVRSIPMNDVLAMKIKEYYKGLEKWQKKGELFVISKENGSFYDVRTIQRYFNDVCEKANIEHHHFHDLRHTFATNAKACGIDIQLISEMLGHSQTKTTMDIYVHPSDSDKQNAIQLMNRLNKGKNSQRLRKQIENILEEIYPEVV</sequence>
<dbReference type="Gene3D" id="1.10.150.130">
    <property type="match status" value="1"/>
</dbReference>
<proteinExistence type="inferred from homology"/>
<accession>A0A853JKY2</accession>
<dbReference type="GO" id="GO:0015074">
    <property type="term" value="P:DNA integration"/>
    <property type="evidence" value="ECO:0007669"/>
    <property type="project" value="InterPro"/>
</dbReference>
<dbReference type="InterPro" id="IPR025269">
    <property type="entry name" value="SAM-like_dom"/>
</dbReference>
<dbReference type="InterPro" id="IPR044068">
    <property type="entry name" value="CB"/>
</dbReference>
<dbReference type="InterPro" id="IPR050090">
    <property type="entry name" value="Tyrosine_recombinase_XerCD"/>
</dbReference>